<gene>
    <name evidence="1" type="ORF">AT302_04285</name>
</gene>
<sequence length="140" mass="15394">MGFIFFIVIVAFVAWAIIYQKKLQRQREEARQRYAASLDALKKDPTNADLKQTTLALGREYSNLTRDKKGNTLFDEVALMNDINAACAGATHPGAASAAAPVPAQASVEDRILKLKDLLDKGLITEGDFEKRRGEILASI</sequence>
<organism evidence="1 2">
    <name type="scientific">Pandoraea norimbergensis</name>
    <dbReference type="NCBI Taxonomy" id="93219"/>
    <lineage>
        <taxon>Bacteria</taxon>
        <taxon>Pseudomonadati</taxon>
        <taxon>Pseudomonadota</taxon>
        <taxon>Betaproteobacteria</taxon>
        <taxon>Burkholderiales</taxon>
        <taxon>Burkholderiaceae</taxon>
        <taxon>Pandoraea</taxon>
    </lineage>
</organism>
<name>A0ABN4JDR7_9BURK</name>
<reference evidence="2" key="1">
    <citation type="submission" date="2015-12" db="EMBL/GenBank/DDBJ databases">
        <title>Complete genome sequence of Pandoraea norimbergensis DSM 11628.</title>
        <authorList>
            <person name="Ee R."/>
            <person name="Lim Y.-L."/>
            <person name="Yong D."/>
            <person name="Yin W.-F."/>
            <person name="Chan K.-G."/>
        </authorList>
    </citation>
    <scope>NUCLEOTIDE SEQUENCE [LARGE SCALE GENOMIC DNA]</scope>
    <source>
        <strain evidence="2">DSM 11628</strain>
    </source>
</reference>
<evidence type="ECO:0000313" key="2">
    <source>
        <dbReference type="Proteomes" id="UP000060277"/>
    </source>
</evidence>
<evidence type="ECO:0008006" key="3">
    <source>
        <dbReference type="Google" id="ProtNLM"/>
    </source>
</evidence>
<protein>
    <recommendedName>
        <fullName evidence="3">SHOCT domain-containing protein</fullName>
    </recommendedName>
</protein>
<evidence type="ECO:0000313" key="1">
    <source>
        <dbReference type="EMBL" id="ALS59092.1"/>
    </source>
</evidence>
<dbReference type="Proteomes" id="UP000060277">
    <property type="component" value="Chromosome"/>
</dbReference>
<proteinExistence type="predicted"/>
<dbReference type="EMBL" id="CP013480">
    <property type="protein sequence ID" value="ALS59092.1"/>
    <property type="molecule type" value="Genomic_DNA"/>
</dbReference>
<accession>A0ABN4JDR7</accession>
<keyword evidence="2" id="KW-1185">Reference proteome</keyword>
<dbReference type="RefSeq" id="WP_058376034.1">
    <property type="nucleotide sequence ID" value="NZ_CP013480.3"/>
</dbReference>